<dbReference type="InterPro" id="IPR001647">
    <property type="entry name" value="HTH_TetR"/>
</dbReference>
<dbReference type="GO" id="GO:0000976">
    <property type="term" value="F:transcription cis-regulatory region binding"/>
    <property type="evidence" value="ECO:0007669"/>
    <property type="project" value="TreeGrafter"/>
</dbReference>
<dbReference type="PROSITE" id="PS50977">
    <property type="entry name" value="HTH_TETR_2"/>
    <property type="match status" value="1"/>
</dbReference>
<dbReference type="Proteomes" id="UP000267418">
    <property type="component" value="Unassembled WGS sequence"/>
</dbReference>
<dbReference type="AlphaFoldDB" id="A0A431THX0"/>
<dbReference type="RefSeq" id="WP_093208558.1">
    <property type="nucleotide sequence ID" value="NZ_RXOE01000005.1"/>
</dbReference>
<dbReference type="InterPro" id="IPR050109">
    <property type="entry name" value="HTH-type_TetR-like_transc_reg"/>
</dbReference>
<feature type="region of interest" description="Disordered" evidence="3">
    <location>
        <begin position="1"/>
        <end position="21"/>
    </location>
</feature>
<sequence>MKTVRPTTSPRKQPRQARSRATVDAITQAAAYILVKRGWEGFTTNAIAERAGVNISSLYQFFPNKEAIVAELQRRHIEQTRRKLVEALPRLAGQRSLRDALLLLVGAIVDEHRVAPALHRAFAEELPRSVKCPTEDEAALRRQALEALRPFMKNVPNPEVAIEIGVVAARAVINGAATHRPEVLGLPQFREEVVALLQGYLQRRASSA</sequence>
<evidence type="ECO:0000256" key="1">
    <source>
        <dbReference type="ARBA" id="ARBA00023125"/>
    </source>
</evidence>
<evidence type="ECO:0000259" key="4">
    <source>
        <dbReference type="PROSITE" id="PS50977"/>
    </source>
</evidence>
<feature type="compositionally biased region" description="Polar residues" evidence="3">
    <location>
        <begin position="1"/>
        <end position="11"/>
    </location>
</feature>
<reference evidence="5 6" key="1">
    <citation type="submission" date="2018-12" db="EMBL/GenBank/DDBJ databases">
        <title>The genome of Variovorax gossypii DSM 100435.</title>
        <authorList>
            <person name="Gao J."/>
            <person name="Sun J."/>
        </authorList>
    </citation>
    <scope>NUCLEOTIDE SEQUENCE [LARGE SCALE GENOMIC DNA]</scope>
    <source>
        <strain evidence="5 6">DSM 100435</strain>
    </source>
</reference>
<dbReference type="PANTHER" id="PTHR30055:SF223">
    <property type="entry name" value="HTH-TYPE TRANSCRIPTIONAL REGULATOR UIDR"/>
    <property type="match status" value="1"/>
</dbReference>
<dbReference type="InterPro" id="IPR041669">
    <property type="entry name" value="TetR_C_15"/>
</dbReference>
<feature type="domain" description="HTH tetR-type" evidence="4">
    <location>
        <begin position="20"/>
        <end position="80"/>
    </location>
</feature>
<gene>
    <name evidence="5" type="ORF">EJP69_20615</name>
</gene>
<evidence type="ECO:0000313" key="6">
    <source>
        <dbReference type="Proteomes" id="UP000267418"/>
    </source>
</evidence>
<dbReference type="PANTHER" id="PTHR30055">
    <property type="entry name" value="HTH-TYPE TRANSCRIPTIONAL REGULATOR RUTR"/>
    <property type="match status" value="1"/>
</dbReference>
<feature type="DNA-binding region" description="H-T-H motif" evidence="2">
    <location>
        <begin position="43"/>
        <end position="62"/>
    </location>
</feature>
<comment type="caution">
    <text evidence="5">The sequence shown here is derived from an EMBL/GenBank/DDBJ whole genome shotgun (WGS) entry which is preliminary data.</text>
</comment>
<organism evidence="5 6">
    <name type="scientific">Variovorax gossypii</name>
    <dbReference type="NCBI Taxonomy" id="1679495"/>
    <lineage>
        <taxon>Bacteria</taxon>
        <taxon>Pseudomonadati</taxon>
        <taxon>Pseudomonadota</taxon>
        <taxon>Betaproteobacteria</taxon>
        <taxon>Burkholderiales</taxon>
        <taxon>Comamonadaceae</taxon>
        <taxon>Variovorax</taxon>
    </lineage>
</organism>
<accession>A0A431THX0</accession>
<dbReference type="SUPFAM" id="SSF46689">
    <property type="entry name" value="Homeodomain-like"/>
    <property type="match status" value="1"/>
</dbReference>
<evidence type="ECO:0000313" key="5">
    <source>
        <dbReference type="EMBL" id="RTQ33086.1"/>
    </source>
</evidence>
<keyword evidence="6" id="KW-1185">Reference proteome</keyword>
<dbReference type="Pfam" id="PF00440">
    <property type="entry name" value="TetR_N"/>
    <property type="match status" value="1"/>
</dbReference>
<dbReference type="InterPro" id="IPR009057">
    <property type="entry name" value="Homeodomain-like_sf"/>
</dbReference>
<proteinExistence type="predicted"/>
<name>A0A431THX0_9BURK</name>
<evidence type="ECO:0000256" key="3">
    <source>
        <dbReference type="SAM" id="MobiDB-lite"/>
    </source>
</evidence>
<dbReference type="OrthoDB" id="9816320at2"/>
<dbReference type="EMBL" id="RXOE01000005">
    <property type="protein sequence ID" value="RTQ33086.1"/>
    <property type="molecule type" value="Genomic_DNA"/>
</dbReference>
<keyword evidence="1 2" id="KW-0238">DNA-binding</keyword>
<protein>
    <submittedName>
        <fullName evidence="5">TetR/AcrR family transcriptional regulator</fullName>
    </submittedName>
</protein>
<dbReference type="GO" id="GO:0003700">
    <property type="term" value="F:DNA-binding transcription factor activity"/>
    <property type="evidence" value="ECO:0007669"/>
    <property type="project" value="TreeGrafter"/>
</dbReference>
<dbReference type="Gene3D" id="1.10.357.10">
    <property type="entry name" value="Tetracycline Repressor, domain 2"/>
    <property type="match status" value="1"/>
</dbReference>
<evidence type="ECO:0000256" key="2">
    <source>
        <dbReference type="PROSITE-ProRule" id="PRU00335"/>
    </source>
</evidence>
<dbReference type="Pfam" id="PF17918">
    <property type="entry name" value="TetR_C_15"/>
    <property type="match status" value="1"/>
</dbReference>
<dbReference type="PRINTS" id="PR00455">
    <property type="entry name" value="HTHTETR"/>
</dbReference>